<comment type="function">
    <text evidence="1">Involved in the biosynthesis of the siderophore enterobactin (enterochelin), which is a macrocyclic trimeric lactone of N-(2,3-dihydroxybenzoyl)-serine. The serine trilactone serves as a scaffolding for the three catechol functionalities that provide hexadentate coordination for the tightly ligated iron(2+) atoms. Plays an essential role in the assembly of the enterobactin by catalyzing the transfer of the 4'-phosphopantetheine (Ppant) moiety from coenzyme A to the apo-domains of both EntB (ArCP domain) and EntF (PCP domain) to yield their holo-forms which make them competent for the activation of 2,3-dihydroxybenzoate (DHB) and L-serine, respectively.</text>
</comment>
<dbReference type="PANTHER" id="PTHR38096:SF1">
    <property type="entry name" value="ENTEROBACTIN SYNTHASE COMPONENT D"/>
    <property type="match status" value="1"/>
</dbReference>
<feature type="domain" description="4'-phosphopantetheinyl transferase N-terminal" evidence="16">
    <location>
        <begin position="67"/>
        <end position="109"/>
    </location>
</feature>
<feature type="binding site" evidence="12">
    <location>
        <position position="169"/>
    </location>
    <ligand>
        <name>CoA</name>
        <dbReference type="ChEBI" id="CHEBI:57287"/>
    </ligand>
</feature>
<comment type="catalytic activity">
    <reaction evidence="11">
        <text>apo-[peptidyl-carrier protein] + CoA = holo-[peptidyl-carrier protein] + adenosine 3',5'-bisphosphate + H(+)</text>
        <dbReference type="Rhea" id="RHEA:46228"/>
        <dbReference type="Rhea" id="RHEA-COMP:11479"/>
        <dbReference type="Rhea" id="RHEA-COMP:11480"/>
        <dbReference type="ChEBI" id="CHEBI:15378"/>
        <dbReference type="ChEBI" id="CHEBI:29999"/>
        <dbReference type="ChEBI" id="CHEBI:57287"/>
        <dbReference type="ChEBI" id="CHEBI:58343"/>
        <dbReference type="ChEBI" id="CHEBI:64479"/>
    </reaction>
</comment>
<comment type="subunit">
    <text evidence="4">EntB, EntD, EntE, and EntF form a multienzyme complex called enterobactin synthase.</text>
</comment>
<dbReference type="Proteomes" id="UP000255106">
    <property type="component" value="Unassembled WGS sequence"/>
</dbReference>
<evidence type="ECO:0000256" key="10">
    <source>
        <dbReference type="ARBA" id="ARBA00049176"/>
    </source>
</evidence>
<dbReference type="GO" id="GO:0005886">
    <property type="term" value="C:plasma membrane"/>
    <property type="evidence" value="ECO:0007669"/>
    <property type="project" value="TreeGrafter"/>
</dbReference>
<evidence type="ECO:0000313" key="18">
    <source>
        <dbReference type="Proteomes" id="UP000255106"/>
    </source>
</evidence>
<evidence type="ECO:0000259" key="16">
    <source>
        <dbReference type="Pfam" id="PF17837"/>
    </source>
</evidence>
<evidence type="ECO:0000256" key="4">
    <source>
        <dbReference type="ARBA" id="ARBA00011503"/>
    </source>
</evidence>
<evidence type="ECO:0000256" key="5">
    <source>
        <dbReference type="ARBA" id="ARBA00019087"/>
    </source>
</evidence>
<evidence type="ECO:0000256" key="3">
    <source>
        <dbReference type="ARBA" id="ARBA00008342"/>
    </source>
</evidence>
<evidence type="ECO:0000256" key="6">
    <source>
        <dbReference type="ARBA" id="ARBA00022679"/>
    </source>
</evidence>
<evidence type="ECO:0000256" key="7">
    <source>
        <dbReference type="ARBA" id="ARBA00023191"/>
    </source>
</evidence>
<dbReference type="Pfam" id="PF01648">
    <property type="entry name" value="ACPS"/>
    <property type="match status" value="1"/>
</dbReference>
<comment type="cofactor">
    <cofactor evidence="13">
        <name>Mg(2+)</name>
        <dbReference type="ChEBI" id="CHEBI:18420"/>
    </cofactor>
</comment>
<evidence type="ECO:0000256" key="2">
    <source>
        <dbReference type="ARBA" id="ARBA00004993"/>
    </source>
</evidence>
<organism evidence="17 18">
    <name type="scientific">Enterobacter cloacae</name>
    <dbReference type="NCBI Taxonomy" id="550"/>
    <lineage>
        <taxon>Bacteria</taxon>
        <taxon>Pseudomonadati</taxon>
        <taxon>Pseudomonadota</taxon>
        <taxon>Gammaproteobacteria</taxon>
        <taxon>Enterobacterales</taxon>
        <taxon>Enterobacteriaceae</taxon>
        <taxon>Enterobacter</taxon>
        <taxon>Enterobacter cloacae complex</taxon>
    </lineage>
</organism>
<comment type="pathway">
    <text evidence="2">Siderophore biosynthesis; enterobactin biosynthesis.</text>
</comment>
<dbReference type="PRINTS" id="PR01399">
    <property type="entry name" value="ENTSNTHTASED"/>
</dbReference>
<dbReference type="GO" id="GO:0000287">
    <property type="term" value="F:magnesium ion binding"/>
    <property type="evidence" value="ECO:0007669"/>
    <property type="project" value="InterPro"/>
</dbReference>
<feature type="binding site" evidence="13">
    <location>
        <position position="120"/>
    </location>
    <ligand>
        <name>Mg(2+)</name>
        <dbReference type="ChEBI" id="CHEBI:18420"/>
    </ligand>
</feature>
<accession>A0A377M5G7</accession>
<dbReference type="GO" id="GO:0008897">
    <property type="term" value="F:holo-[acyl-carrier-protein] synthase activity"/>
    <property type="evidence" value="ECO:0007669"/>
    <property type="project" value="InterPro"/>
</dbReference>
<evidence type="ECO:0000256" key="13">
    <source>
        <dbReference type="PIRSR" id="PIRSR603542-2"/>
    </source>
</evidence>
<dbReference type="GO" id="GO:0009239">
    <property type="term" value="P:enterobactin biosynthetic process"/>
    <property type="evidence" value="ECO:0007669"/>
    <property type="project" value="UniProtKB-UniPathway"/>
</dbReference>
<dbReference type="GO" id="GO:0009366">
    <property type="term" value="C:enterobactin synthetase complex"/>
    <property type="evidence" value="ECO:0007669"/>
    <property type="project" value="InterPro"/>
</dbReference>
<keyword evidence="7" id="KW-0259">Enterobactin biosynthesis</keyword>
<feature type="compositionally biased region" description="Low complexity" evidence="14">
    <location>
        <begin position="21"/>
        <end position="31"/>
    </location>
</feature>
<proteinExistence type="inferred from homology"/>
<dbReference type="SUPFAM" id="SSF56214">
    <property type="entry name" value="4'-phosphopantetheinyl transferase"/>
    <property type="match status" value="1"/>
</dbReference>
<protein>
    <recommendedName>
        <fullName evidence="5">Enterobactin synthase component D</fullName>
    </recommendedName>
    <alternativeName>
        <fullName evidence="8">4'-phosphopantetheinyl transferase EntD</fullName>
    </alternativeName>
    <alternativeName>
        <fullName evidence="9">Enterochelin synthase D</fullName>
    </alternativeName>
</protein>
<dbReference type="InterPro" id="IPR003542">
    <property type="entry name" value="Enbac_synth_compD-like"/>
</dbReference>
<feature type="binding site" evidence="12">
    <location>
        <position position="165"/>
    </location>
    <ligand>
        <name>CoA</name>
        <dbReference type="ChEBI" id="CHEBI:57287"/>
    </ligand>
</feature>
<feature type="binding site" evidence="13">
    <location>
        <position position="122"/>
    </location>
    <ligand>
        <name>Mg(2+)</name>
        <dbReference type="ChEBI" id="CHEBI:18420"/>
    </ligand>
</feature>
<evidence type="ECO:0000259" key="15">
    <source>
        <dbReference type="Pfam" id="PF01648"/>
    </source>
</evidence>
<evidence type="ECO:0000256" key="1">
    <source>
        <dbReference type="ARBA" id="ARBA00003937"/>
    </source>
</evidence>
<sequence length="219" mass="23085">MRAIGRTILKGIPCTQPTARSFSPASPFTASPSPPTTFNDADLLWLPITHSWLTPDANAKPSIWRAASAAAHALPGHAVPGIGPSGEPLWPHGVSGSITHSGTQAMAVVVHHPHALVGIDTEAILPDREAHEIQDGIINAQEAACLTRSGYPFAQALTLAFSAKESLFKALFPQVKIYMGFDCARVAALDDKTLVLVLSHPAGEYAGGHTFHPLLAQKG</sequence>
<feature type="binding site" evidence="12">
    <location>
        <begin position="99"/>
        <end position="100"/>
    </location>
    <ligand>
        <name>CoA</name>
        <dbReference type="ChEBI" id="CHEBI:57287"/>
    </ligand>
</feature>
<feature type="binding site" evidence="12">
    <location>
        <position position="120"/>
    </location>
    <ligand>
        <name>CoA</name>
        <dbReference type="ChEBI" id="CHEBI:57287"/>
    </ligand>
</feature>
<name>A0A377M5G7_ENTCL</name>
<reference evidence="17 18" key="1">
    <citation type="submission" date="2018-06" db="EMBL/GenBank/DDBJ databases">
        <authorList>
            <consortium name="Pathogen Informatics"/>
            <person name="Doyle S."/>
        </authorList>
    </citation>
    <scope>NUCLEOTIDE SEQUENCE [LARGE SCALE GENOMIC DNA]</scope>
    <source>
        <strain evidence="17 18">NCTC10005</strain>
    </source>
</reference>
<evidence type="ECO:0000313" key="17">
    <source>
        <dbReference type="EMBL" id="STQ13438.1"/>
    </source>
</evidence>
<feature type="region of interest" description="Disordered" evidence="14">
    <location>
        <begin position="15"/>
        <end position="34"/>
    </location>
</feature>
<evidence type="ECO:0000256" key="11">
    <source>
        <dbReference type="ARBA" id="ARBA00049191"/>
    </source>
</evidence>
<dbReference type="EMBL" id="UGJB01000004">
    <property type="protein sequence ID" value="STQ13438.1"/>
    <property type="molecule type" value="Genomic_DNA"/>
</dbReference>
<dbReference type="AlphaFoldDB" id="A0A377M5G7"/>
<comment type="catalytic activity">
    <reaction evidence="10">
        <text>apo-[aryl-carrier protein] + CoA = holo-[aryl-carrier protein] + adenosine 3',5'-bisphosphate + H(+)</text>
        <dbReference type="Rhea" id="RHEA:48404"/>
        <dbReference type="Rhea" id="RHEA-COMP:15903"/>
        <dbReference type="Rhea" id="RHEA-COMP:17557"/>
        <dbReference type="ChEBI" id="CHEBI:15378"/>
        <dbReference type="ChEBI" id="CHEBI:29999"/>
        <dbReference type="ChEBI" id="CHEBI:57287"/>
        <dbReference type="ChEBI" id="CHEBI:58343"/>
        <dbReference type="ChEBI" id="CHEBI:64479"/>
    </reaction>
</comment>
<keyword evidence="6" id="KW-0808">Transferase</keyword>
<evidence type="ECO:0000256" key="8">
    <source>
        <dbReference type="ARBA" id="ARBA00029894"/>
    </source>
</evidence>
<dbReference type="InterPro" id="IPR037143">
    <property type="entry name" value="4-PPantetheinyl_Trfase_dom_sf"/>
</dbReference>
<dbReference type="InterPro" id="IPR008278">
    <property type="entry name" value="4-PPantetheinyl_Trfase_dom"/>
</dbReference>
<evidence type="ECO:0000256" key="12">
    <source>
        <dbReference type="PIRSR" id="PIRSR603542-1"/>
    </source>
</evidence>
<feature type="domain" description="4'-phosphopantetheinyl transferase" evidence="15">
    <location>
        <begin position="117"/>
        <end position="195"/>
    </location>
</feature>
<comment type="similarity">
    <text evidence="3">Belongs to the P-Pant transferase superfamily. EntD family.</text>
</comment>
<dbReference type="InterPro" id="IPR041354">
    <property type="entry name" value="4PPT_N"/>
</dbReference>
<dbReference type="PANTHER" id="PTHR38096">
    <property type="entry name" value="ENTEROBACTIN SYNTHASE COMPONENT D"/>
    <property type="match status" value="1"/>
</dbReference>
<evidence type="ECO:0000256" key="9">
    <source>
        <dbReference type="ARBA" id="ARBA00031996"/>
    </source>
</evidence>
<dbReference type="Pfam" id="PF17837">
    <property type="entry name" value="4PPT_N"/>
    <property type="match status" value="1"/>
</dbReference>
<evidence type="ECO:0000256" key="14">
    <source>
        <dbReference type="SAM" id="MobiDB-lite"/>
    </source>
</evidence>
<keyword evidence="13" id="KW-0479">Metal-binding</keyword>
<gene>
    <name evidence="17" type="primary">entD</name>
    <name evidence="17" type="ORF">NCTC10005_06260</name>
</gene>
<dbReference type="UniPathway" id="UPA00017"/>
<keyword evidence="13" id="KW-0460">Magnesium</keyword>